<feature type="domain" description="Type 4 fimbrial biogenesis protein PilX N-terminal" evidence="2">
    <location>
        <begin position="6"/>
        <end position="49"/>
    </location>
</feature>
<feature type="transmembrane region" description="Helical" evidence="1">
    <location>
        <begin position="6"/>
        <end position="28"/>
    </location>
</feature>
<accession>A0A1P8EK87</accession>
<dbReference type="STRING" id="487316.BEN76_11600"/>
<evidence type="ECO:0000313" key="4">
    <source>
        <dbReference type="Proteomes" id="UP000185674"/>
    </source>
</evidence>
<dbReference type="KEGG" id="asol:BEN76_11600"/>
<dbReference type="Pfam" id="PF14341">
    <property type="entry name" value="PilX_N"/>
    <property type="match status" value="1"/>
</dbReference>
<dbReference type="EMBL" id="CP016896">
    <property type="protein sequence ID" value="APV36625.1"/>
    <property type="molecule type" value="Genomic_DNA"/>
</dbReference>
<evidence type="ECO:0000259" key="2">
    <source>
        <dbReference type="Pfam" id="PF14341"/>
    </source>
</evidence>
<organism evidence="3 4">
    <name type="scientific">Acinetobacter soli</name>
    <dbReference type="NCBI Taxonomy" id="487316"/>
    <lineage>
        <taxon>Bacteria</taxon>
        <taxon>Pseudomonadati</taxon>
        <taxon>Pseudomonadota</taxon>
        <taxon>Gammaproteobacteria</taxon>
        <taxon>Moraxellales</taxon>
        <taxon>Moraxellaceae</taxon>
        <taxon>Acinetobacter</taxon>
    </lineage>
</organism>
<sequence>MKTNQQGATLIVVLMILLLIMVVGTLAIRQSVSSLKMVANNQIQALLLQNSDAALMYFQNPVNTSTLASANGVVNYFRNVGNLNQEMVSCFNKTAPFVMSNMGVVNSSGTVDNQASCKSTDAAGGRTQVVTQVYIKKAASSDNQPFADYARGTDITTAKTESSLRLQLTSVSVMTGFSSAEDINTCLNQSASSAISCLSQKQALFNSQVAEYRFLSDFEPPK</sequence>
<keyword evidence="1" id="KW-1133">Transmembrane helix</keyword>
<dbReference type="eggNOG" id="ENOG502ZNJR">
    <property type="taxonomic scope" value="Bacteria"/>
</dbReference>
<gene>
    <name evidence="3" type="ORF">BEN76_11600</name>
</gene>
<dbReference type="AlphaFoldDB" id="A0A1P8EK87"/>
<proteinExistence type="predicted"/>
<name>A0A1P8EK87_9GAMM</name>
<dbReference type="Proteomes" id="UP000185674">
    <property type="component" value="Chromosome"/>
</dbReference>
<protein>
    <submittedName>
        <fullName evidence="3">Pilus assembly protein PilX</fullName>
    </submittedName>
</protein>
<keyword evidence="1" id="KW-0812">Transmembrane</keyword>
<dbReference type="RefSeq" id="WP_076033113.1">
    <property type="nucleotide sequence ID" value="NZ_CP016896.1"/>
</dbReference>
<evidence type="ECO:0000313" key="3">
    <source>
        <dbReference type="EMBL" id="APV36625.1"/>
    </source>
</evidence>
<reference evidence="3 4" key="1">
    <citation type="submission" date="2016-08" db="EMBL/GenBank/DDBJ databases">
        <title>Complete genome sequence of Acinetobacter baylyi strain GFJ2.</title>
        <authorList>
            <person name="Tabata M."/>
            <person name="Kuboki S."/>
            <person name="Gibu N."/>
            <person name="Kinouchi Y."/>
            <person name="Vangnai A."/>
            <person name="Kasai D."/>
            <person name="Fukuda M."/>
        </authorList>
    </citation>
    <scope>NUCLEOTIDE SEQUENCE [LARGE SCALE GENOMIC DNA]</scope>
    <source>
        <strain evidence="3 4">GFJ2</strain>
    </source>
</reference>
<keyword evidence="1" id="KW-0472">Membrane</keyword>
<dbReference type="InterPro" id="IPR025746">
    <property type="entry name" value="PilX_N_dom"/>
</dbReference>
<evidence type="ECO:0000256" key="1">
    <source>
        <dbReference type="SAM" id="Phobius"/>
    </source>
</evidence>